<comment type="cofactor">
    <cofactor evidence="1">
        <name>Zn(2+)</name>
        <dbReference type="ChEBI" id="CHEBI:29105"/>
    </cofactor>
</comment>
<sequence length="438" mass="50243">MAKHMAPFLLLVLTLASSSLASRKKLLLFLIDGLRHDYISDEALESLPGFREIVNRGVKVDYLTPDFPSLSYPNYYTLMTGRHCNVHQMTGNYMWDASTNMSFDIGVNQESLLPLWWNGSEPLWVTMMKAKRKVFMYYWPGCEVEILGIRPTYCLPYYSVPTDGNFSNAVYSAIELLRRGRADMAAVYYERIDVEGHHYGPSSIQRKNALKAVDNVLQNMTKLIKDKGLQNDLNVILFSDHGMTDIYWMEKVIELRNCINMSDVIQVKDRGPVVSLWPAKEKQSEVYNKLKNVPHMTVYRKEDIPARFYYKEGKFVSPLTLVAEEGWFIVESKEKLPFWENGTGKRDAWQNGWHGYDNELMDMKGFFLAYGPDFKSNFRAAPIRSVDVYNVMCKVAGIQPLPNNGSWSRVQCMLKNNASLAPSFQWSSSVLALLLSIC</sequence>
<comment type="catalytic activity">
    <reaction evidence="26">
        <text>1-tetradecanoyl-sn-glycero-3-phosphocholine + H2O = 1-tetradecanoyl-sn-glycerol + phosphocholine + H(+)</text>
        <dbReference type="Rhea" id="RHEA:40999"/>
        <dbReference type="ChEBI" id="CHEBI:15377"/>
        <dbReference type="ChEBI" id="CHEBI:15378"/>
        <dbReference type="ChEBI" id="CHEBI:64489"/>
        <dbReference type="ChEBI" id="CHEBI:75536"/>
        <dbReference type="ChEBI" id="CHEBI:295975"/>
    </reaction>
    <physiologicalReaction direction="left-to-right" evidence="26">
        <dbReference type="Rhea" id="RHEA:41000"/>
    </physiologicalReaction>
</comment>
<reference evidence="33" key="3">
    <citation type="submission" date="2025-09" db="UniProtKB">
        <authorList>
            <consortium name="Ensembl"/>
        </authorList>
    </citation>
    <scope>IDENTIFICATION</scope>
</reference>
<evidence type="ECO:0000256" key="9">
    <source>
        <dbReference type="ARBA" id="ARBA00022729"/>
    </source>
</evidence>
<evidence type="ECO:0000256" key="16">
    <source>
        <dbReference type="ARBA" id="ARBA00023180"/>
    </source>
</evidence>
<dbReference type="PANTHER" id="PTHR10151">
    <property type="entry name" value="ECTONUCLEOTIDE PYROPHOSPHATASE/PHOSPHODIESTERASE"/>
    <property type="match status" value="1"/>
</dbReference>
<dbReference type="GO" id="GO:0019695">
    <property type="term" value="P:choline metabolic process"/>
    <property type="evidence" value="ECO:0007669"/>
    <property type="project" value="TreeGrafter"/>
</dbReference>
<dbReference type="Gene3D" id="3.30.1360.180">
    <property type="match status" value="1"/>
</dbReference>
<comment type="catalytic activity">
    <reaction evidence="27">
        <text>1-hexadecanoyl-sn-glycero-3-phosphocholine + H2O = 1-hexadecanoyl-sn-glycerol + phosphocholine + H(+)</text>
        <dbReference type="Rhea" id="RHEA:41119"/>
        <dbReference type="ChEBI" id="CHEBI:15377"/>
        <dbReference type="ChEBI" id="CHEBI:15378"/>
        <dbReference type="ChEBI" id="CHEBI:72998"/>
        <dbReference type="ChEBI" id="CHEBI:75542"/>
        <dbReference type="ChEBI" id="CHEBI:295975"/>
    </reaction>
    <physiologicalReaction direction="left-to-right" evidence="27">
        <dbReference type="Rhea" id="RHEA:41120"/>
    </physiologicalReaction>
</comment>
<comment type="similarity">
    <text evidence="3">Belongs to the nucleotide pyrophosphatase/phosphodiesterase family.</text>
</comment>
<comment type="function">
    <text evidence="20">Choline-specific glycerophosphodiesterase that hydrolyzes glycerophosphocholine (GPC) and lysophosphatidylcholine (LPC) and contributes to supplying choline to the cells. Has a preference for LPC with short (12:0 and 14:0) or polyunsaturated (18:2 and 20:4) fatty acids. In vitro, hydrolyzes only choline-containing lysophospholipids, such as sphingosylphosphorylcholine (SPC), platelet-activating factor (PAF) and lysoPAF, but not other lysophospholipids.</text>
</comment>
<comment type="catalytic activity">
    <reaction evidence="22">
        <text>1-(9Z-octadecenoyl)-sn-glycero-3-phosphocholine + H2O = 1-(9Z-octadecenoyl)-sn-glycerol + phosphocholine + H(+)</text>
        <dbReference type="Rhea" id="RHEA:41091"/>
        <dbReference type="ChEBI" id="CHEBI:15377"/>
        <dbReference type="ChEBI" id="CHEBI:15378"/>
        <dbReference type="ChEBI" id="CHEBI:28610"/>
        <dbReference type="ChEBI" id="CHEBI:75757"/>
        <dbReference type="ChEBI" id="CHEBI:295975"/>
    </reaction>
    <physiologicalReaction direction="left-to-right" evidence="22">
        <dbReference type="Rhea" id="RHEA:41092"/>
    </physiologicalReaction>
</comment>
<keyword evidence="7" id="KW-0336">GPI-anchor</keyword>
<dbReference type="Pfam" id="PF01663">
    <property type="entry name" value="Phosphodiest"/>
    <property type="match status" value="1"/>
</dbReference>
<keyword evidence="15" id="KW-1015">Disulfide bond</keyword>
<evidence type="ECO:0000256" key="13">
    <source>
        <dbReference type="ARBA" id="ARBA00023098"/>
    </source>
</evidence>
<evidence type="ECO:0000256" key="30">
    <source>
        <dbReference type="ARBA" id="ARBA00049092"/>
    </source>
</evidence>
<proteinExistence type="inferred from homology"/>
<evidence type="ECO:0000256" key="10">
    <source>
        <dbReference type="ARBA" id="ARBA00022801"/>
    </source>
</evidence>
<feature type="signal peptide" evidence="32">
    <location>
        <begin position="1"/>
        <end position="21"/>
    </location>
</feature>
<evidence type="ECO:0000256" key="32">
    <source>
        <dbReference type="SAM" id="SignalP"/>
    </source>
</evidence>
<comment type="catalytic activity">
    <reaction evidence="25">
        <text>a 1-acyl-sn-glycero-3-phosphocholine + H2O = a 1-acyl-sn-glycerol + phosphocholine + H(+)</text>
        <dbReference type="Rhea" id="RHEA:44720"/>
        <dbReference type="ChEBI" id="CHEBI:15377"/>
        <dbReference type="ChEBI" id="CHEBI:15378"/>
        <dbReference type="ChEBI" id="CHEBI:58168"/>
        <dbReference type="ChEBI" id="CHEBI:64683"/>
        <dbReference type="ChEBI" id="CHEBI:295975"/>
    </reaction>
    <physiologicalReaction direction="left-to-right" evidence="25">
        <dbReference type="Rhea" id="RHEA:44721"/>
    </physiologicalReaction>
</comment>
<protein>
    <recommendedName>
        <fullName evidence="4">glycerophosphocholine cholinephosphodiesterase</fullName>
        <ecNumber evidence="4">3.1.4.38</ecNumber>
    </recommendedName>
    <alternativeName>
        <fullName evidence="19">Choline-specific glycerophosphodiester phosphodiesterase</fullName>
    </alternativeName>
    <alternativeName>
        <fullName evidence="18">Ectonucleotide pyrophosphatase/phosphodiesterase family member 6</fullName>
    </alternativeName>
</protein>
<evidence type="ECO:0000256" key="15">
    <source>
        <dbReference type="ARBA" id="ARBA00023157"/>
    </source>
</evidence>
<comment type="catalytic activity">
    <reaction evidence="24">
        <text>a 1-O-alkyl-sn-glycero-3-phosphocholine + H2O = a 1-O-alkyl-sn-glycerol + phosphocholine + H(+)</text>
        <dbReference type="Rhea" id="RHEA:36083"/>
        <dbReference type="ChEBI" id="CHEBI:15377"/>
        <dbReference type="ChEBI" id="CHEBI:15378"/>
        <dbReference type="ChEBI" id="CHEBI:15850"/>
        <dbReference type="ChEBI" id="CHEBI:30909"/>
        <dbReference type="ChEBI" id="CHEBI:295975"/>
    </reaction>
    <physiologicalReaction direction="left-to-right" evidence="24">
        <dbReference type="Rhea" id="RHEA:36084"/>
    </physiologicalReaction>
</comment>
<evidence type="ECO:0000256" key="20">
    <source>
        <dbReference type="ARBA" id="ARBA00046203"/>
    </source>
</evidence>
<evidence type="ECO:0000256" key="4">
    <source>
        <dbReference type="ARBA" id="ARBA00012318"/>
    </source>
</evidence>
<dbReference type="GO" id="GO:0046872">
    <property type="term" value="F:metal ion binding"/>
    <property type="evidence" value="ECO:0007669"/>
    <property type="project" value="UniProtKB-KW"/>
</dbReference>
<comment type="catalytic activity">
    <reaction evidence="31">
        <text>1-(5Z,8Z,11Z,14Z-eicosatetraenoyl)-sn-glycero-3-phosphocholine + H2O = 1-(5Z,8Z,11Z,14Z-eicosatetraenoyl)-sn-glycerol + phosphocholine + H(+)</text>
        <dbReference type="Rhea" id="RHEA:41003"/>
        <dbReference type="ChEBI" id="CHEBI:15377"/>
        <dbReference type="ChEBI" id="CHEBI:15378"/>
        <dbReference type="ChEBI" id="CHEBI:34071"/>
        <dbReference type="ChEBI" id="CHEBI:74344"/>
        <dbReference type="ChEBI" id="CHEBI:295975"/>
    </reaction>
    <physiologicalReaction direction="left-to-right" evidence="31">
        <dbReference type="Rhea" id="RHEA:41004"/>
    </physiologicalReaction>
</comment>
<evidence type="ECO:0000256" key="5">
    <source>
        <dbReference type="ARBA" id="ARBA00022475"/>
    </source>
</evidence>
<reference evidence="33 34" key="1">
    <citation type="journal article" date="2019" name="Proc. Natl. Acad. Sci. U.S.A.">
        <title>Regulatory changes in pterin and carotenoid genes underlie balanced color polymorphisms in the wall lizard.</title>
        <authorList>
            <person name="Andrade P."/>
            <person name="Pinho C."/>
            <person name="Perez I de Lanuza G."/>
            <person name="Afonso S."/>
            <person name="Brejcha J."/>
            <person name="Rubin C.J."/>
            <person name="Wallerman O."/>
            <person name="Pereira P."/>
            <person name="Sabatino S.J."/>
            <person name="Bellati A."/>
            <person name="Pellitteri-Rosa D."/>
            <person name="Bosakova Z."/>
            <person name="Bunikis I."/>
            <person name="Carretero M.A."/>
            <person name="Feiner N."/>
            <person name="Marsik P."/>
            <person name="Pauperio F."/>
            <person name="Salvi D."/>
            <person name="Soler L."/>
            <person name="While G.M."/>
            <person name="Uller T."/>
            <person name="Font E."/>
            <person name="Andersson L."/>
            <person name="Carneiro M."/>
        </authorList>
    </citation>
    <scope>NUCLEOTIDE SEQUENCE</scope>
</reference>
<dbReference type="GO" id="GO:0047390">
    <property type="term" value="F:glycerophosphocholine cholinephosphodiesterase activity"/>
    <property type="evidence" value="ECO:0007669"/>
    <property type="project" value="UniProtKB-EC"/>
</dbReference>
<dbReference type="Gene3D" id="3.40.720.10">
    <property type="entry name" value="Alkaline Phosphatase, subunit A"/>
    <property type="match status" value="1"/>
</dbReference>
<dbReference type="GO" id="GO:0005886">
    <property type="term" value="C:plasma membrane"/>
    <property type="evidence" value="ECO:0007669"/>
    <property type="project" value="UniProtKB-SubCell"/>
</dbReference>
<evidence type="ECO:0000313" key="34">
    <source>
        <dbReference type="Proteomes" id="UP000472272"/>
    </source>
</evidence>
<keyword evidence="17" id="KW-0449">Lipoprotein</keyword>
<evidence type="ECO:0000256" key="23">
    <source>
        <dbReference type="ARBA" id="ARBA00047482"/>
    </source>
</evidence>
<evidence type="ECO:0000256" key="26">
    <source>
        <dbReference type="ARBA" id="ARBA00047779"/>
    </source>
</evidence>
<evidence type="ECO:0000256" key="3">
    <source>
        <dbReference type="ARBA" id="ARBA00010594"/>
    </source>
</evidence>
<dbReference type="GO" id="GO:0008889">
    <property type="term" value="F:glycerophosphodiester phosphodiesterase activity"/>
    <property type="evidence" value="ECO:0007669"/>
    <property type="project" value="TreeGrafter"/>
</dbReference>
<dbReference type="CDD" id="cd16018">
    <property type="entry name" value="Enpp"/>
    <property type="match status" value="1"/>
</dbReference>
<keyword evidence="13" id="KW-0443">Lipid metabolism</keyword>
<evidence type="ECO:0000256" key="8">
    <source>
        <dbReference type="ARBA" id="ARBA00022723"/>
    </source>
</evidence>
<evidence type="ECO:0000313" key="33">
    <source>
        <dbReference type="Ensembl" id="ENSPMRP00000014674.1"/>
    </source>
</evidence>
<evidence type="ECO:0000256" key="29">
    <source>
        <dbReference type="ARBA" id="ARBA00048703"/>
    </source>
</evidence>
<keyword evidence="5" id="KW-1003">Cell membrane</keyword>
<evidence type="ECO:0000256" key="7">
    <source>
        <dbReference type="ARBA" id="ARBA00022622"/>
    </source>
</evidence>
<keyword evidence="9 32" id="KW-0732">Signal</keyword>
<evidence type="ECO:0000256" key="11">
    <source>
        <dbReference type="ARBA" id="ARBA00022833"/>
    </source>
</evidence>
<evidence type="ECO:0000256" key="2">
    <source>
        <dbReference type="ARBA" id="ARBA00004609"/>
    </source>
</evidence>
<evidence type="ECO:0000256" key="27">
    <source>
        <dbReference type="ARBA" id="ARBA00048209"/>
    </source>
</evidence>
<evidence type="ECO:0000256" key="18">
    <source>
        <dbReference type="ARBA" id="ARBA00031167"/>
    </source>
</evidence>
<dbReference type="GO" id="GO:0016042">
    <property type="term" value="P:lipid catabolic process"/>
    <property type="evidence" value="ECO:0007669"/>
    <property type="project" value="UniProtKB-KW"/>
</dbReference>
<keyword evidence="11" id="KW-0862">Zinc</keyword>
<evidence type="ECO:0000256" key="17">
    <source>
        <dbReference type="ARBA" id="ARBA00023288"/>
    </source>
</evidence>
<keyword evidence="10" id="KW-0378">Hydrolase</keyword>
<keyword evidence="8" id="KW-0479">Metal-binding</keyword>
<dbReference type="SUPFAM" id="SSF53649">
    <property type="entry name" value="Alkaline phosphatase-like"/>
    <property type="match status" value="1"/>
</dbReference>
<dbReference type="InterPro" id="IPR017850">
    <property type="entry name" value="Alkaline_phosphatase_core_sf"/>
</dbReference>
<comment type="catalytic activity">
    <reaction evidence="30">
        <text>1-(9Z,12Z)-octadecadienoyl-sn-glycero-3-phosphocholine + H2O = 1-(9Z,12Z-octadecadienoyl)-sn-glycerol + phosphocholine + H(+)</text>
        <dbReference type="Rhea" id="RHEA:41115"/>
        <dbReference type="ChEBI" id="CHEBI:15377"/>
        <dbReference type="ChEBI" id="CHEBI:15378"/>
        <dbReference type="ChEBI" id="CHEBI:28733"/>
        <dbReference type="ChEBI" id="CHEBI:75561"/>
        <dbReference type="ChEBI" id="CHEBI:295975"/>
    </reaction>
    <physiologicalReaction direction="left-to-right" evidence="30">
        <dbReference type="Rhea" id="RHEA:41116"/>
    </physiologicalReaction>
</comment>
<evidence type="ECO:0000256" key="28">
    <source>
        <dbReference type="ARBA" id="ARBA00048234"/>
    </source>
</evidence>
<feature type="chain" id="PRO_5025364237" description="glycerophosphocholine cholinephosphodiesterase" evidence="32">
    <location>
        <begin position="22"/>
        <end position="438"/>
    </location>
</feature>
<dbReference type="EC" id="3.1.4.38" evidence="4"/>
<evidence type="ECO:0000256" key="22">
    <source>
        <dbReference type="ARBA" id="ARBA00047322"/>
    </source>
</evidence>
<keyword evidence="34" id="KW-1185">Reference proteome</keyword>
<dbReference type="Proteomes" id="UP000472272">
    <property type="component" value="Chromosome 9"/>
</dbReference>
<comment type="catalytic activity">
    <reaction evidence="23">
        <text>glycero-2-phosphocholine + H2O = phosphocholine + glycerol + H(+)</text>
        <dbReference type="Rhea" id="RHEA:61684"/>
        <dbReference type="ChEBI" id="CHEBI:15377"/>
        <dbReference type="ChEBI" id="CHEBI:15378"/>
        <dbReference type="ChEBI" id="CHEBI:17754"/>
        <dbReference type="ChEBI" id="CHEBI:144950"/>
        <dbReference type="ChEBI" id="CHEBI:295975"/>
    </reaction>
    <physiologicalReaction direction="left-to-right" evidence="23">
        <dbReference type="Rhea" id="RHEA:61685"/>
    </physiologicalReaction>
</comment>
<dbReference type="GO" id="GO:0098552">
    <property type="term" value="C:side of membrane"/>
    <property type="evidence" value="ECO:0007669"/>
    <property type="project" value="UniProtKB-KW"/>
</dbReference>
<keyword evidence="16" id="KW-0325">Glycoprotein</keyword>
<evidence type="ECO:0000256" key="1">
    <source>
        <dbReference type="ARBA" id="ARBA00001947"/>
    </source>
</evidence>
<evidence type="ECO:0000256" key="6">
    <source>
        <dbReference type="ARBA" id="ARBA00022553"/>
    </source>
</evidence>
<dbReference type="FunFam" id="3.40.720.10:FF:000029">
    <property type="entry name" value="ectonucleotide pyrophosphatase/phosphodiesterase family member 6"/>
    <property type="match status" value="1"/>
</dbReference>
<evidence type="ECO:0000256" key="12">
    <source>
        <dbReference type="ARBA" id="ARBA00022963"/>
    </source>
</evidence>
<evidence type="ECO:0000256" key="21">
    <source>
        <dbReference type="ARBA" id="ARBA00047290"/>
    </source>
</evidence>
<dbReference type="PANTHER" id="PTHR10151:SF66">
    <property type="entry name" value="GLYCEROPHOSPHOCHOLINE CHOLINEPHOSPHODIESTERASE ENPP6"/>
    <property type="match status" value="1"/>
</dbReference>
<dbReference type="Ensembl" id="ENSPMRT00000015675.1">
    <property type="protein sequence ID" value="ENSPMRP00000014674.1"/>
    <property type="gene ID" value="ENSPMRG00000009792.1"/>
</dbReference>
<keyword evidence="14" id="KW-0472">Membrane</keyword>
<name>A0A670IT78_PODMU</name>
<organism evidence="33 34">
    <name type="scientific">Podarcis muralis</name>
    <name type="common">Wall lizard</name>
    <name type="synonym">Lacerta muralis</name>
    <dbReference type="NCBI Taxonomy" id="64176"/>
    <lineage>
        <taxon>Eukaryota</taxon>
        <taxon>Metazoa</taxon>
        <taxon>Chordata</taxon>
        <taxon>Craniata</taxon>
        <taxon>Vertebrata</taxon>
        <taxon>Euteleostomi</taxon>
        <taxon>Lepidosauria</taxon>
        <taxon>Squamata</taxon>
        <taxon>Bifurcata</taxon>
        <taxon>Unidentata</taxon>
        <taxon>Episquamata</taxon>
        <taxon>Laterata</taxon>
        <taxon>Lacertibaenia</taxon>
        <taxon>Lacertidae</taxon>
        <taxon>Podarcis</taxon>
    </lineage>
</organism>
<accession>A0A670IT78</accession>
<comment type="catalytic activity">
    <reaction evidence="29">
        <text>sn-glycerol 3-phosphocholine + H2O = phosphocholine + glycerol + H(+)</text>
        <dbReference type="Rhea" id="RHEA:19545"/>
        <dbReference type="ChEBI" id="CHEBI:15377"/>
        <dbReference type="ChEBI" id="CHEBI:15378"/>
        <dbReference type="ChEBI" id="CHEBI:16870"/>
        <dbReference type="ChEBI" id="CHEBI:17754"/>
        <dbReference type="ChEBI" id="CHEBI:295975"/>
        <dbReference type="EC" id="3.1.4.38"/>
    </reaction>
    <physiologicalReaction direction="left-to-right" evidence="29">
        <dbReference type="Rhea" id="RHEA:19546"/>
    </physiologicalReaction>
</comment>
<reference evidence="33" key="2">
    <citation type="submission" date="2025-08" db="UniProtKB">
        <authorList>
            <consortium name="Ensembl"/>
        </authorList>
    </citation>
    <scope>IDENTIFICATION</scope>
</reference>
<comment type="catalytic activity">
    <reaction evidence="21">
        <text>1-dodecanoyl-sn-glycero-3-phosphocholine + H2O = 1-dodecanoyl-sn-glycerol + phosphocholine + H(+)</text>
        <dbReference type="Rhea" id="RHEA:41127"/>
        <dbReference type="ChEBI" id="CHEBI:15377"/>
        <dbReference type="ChEBI" id="CHEBI:15378"/>
        <dbReference type="ChEBI" id="CHEBI:74966"/>
        <dbReference type="ChEBI" id="CHEBI:75529"/>
        <dbReference type="ChEBI" id="CHEBI:295975"/>
    </reaction>
    <physiologicalReaction direction="left-to-right" evidence="21">
        <dbReference type="Rhea" id="RHEA:41128"/>
    </physiologicalReaction>
</comment>
<keyword evidence="12" id="KW-0442">Lipid degradation</keyword>
<dbReference type="GeneTree" id="ENSGT00940000158457"/>
<evidence type="ECO:0000256" key="25">
    <source>
        <dbReference type="ARBA" id="ARBA00047600"/>
    </source>
</evidence>
<dbReference type="AlphaFoldDB" id="A0A670IT78"/>
<dbReference type="InterPro" id="IPR002591">
    <property type="entry name" value="Phosphodiest/P_Trfase"/>
</dbReference>
<comment type="subcellular location">
    <subcellularLocation>
        <location evidence="2">Cell membrane</location>
        <topology evidence="2">Lipid-anchor</topology>
        <topology evidence="2">GPI-anchor</topology>
    </subcellularLocation>
</comment>
<evidence type="ECO:0000256" key="24">
    <source>
        <dbReference type="ARBA" id="ARBA00047494"/>
    </source>
</evidence>
<evidence type="ECO:0000256" key="31">
    <source>
        <dbReference type="ARBA" id="ARBA00049320"/>
    </source>
</evidence>
<comment type="catalytic activity">
    <reaction evidence="28">
        <text>sphing-4-enine-phosphocholine + H2O = sphing-4-enine + phosphocholine + H(+)</text>
        <dbReference type="Rhea" id="RHEA:41095"/>
        <dbReference type="ChEBI" id="CHEBI:15377"/>
        <dbReference type="ChEBI" id="CHEBI:15378"/>
        <dbReference type="ChEBI" id="CHEBI:57756"/>
        <dbReference type="ChEBI" id="CHEBI:58906"/>
        <dbReference type="ChEBI" id="CHEBI:295975"/>
    </reaction>
    <physiologicalReaction direction="left-to-right" evidence="28">
        <dbReference type="Rhea" id="RHEA:41096"/>
    </physiologicalReaction>
</comment>
<evidence type="ECO:0000256" key="19">
    <source>
        <dbReference type="ARBA" id="ARBA00032556"/>
    </source>
</evidence>
<evidence type="ECO:0000256" key="14">
    <source>
        <dbReference type="ARBA" id="ARBA00023136"/>
    </source>
</evidence>
<keyword evidence="6" id="KW-0597">Phosphoprotein</keyword>
<dbReference type="FunFam" id="3.30.1360.180:FF:000001">
    <property type="entry name" value="Ectonucleotide pyrophosphatase/phosphodiesterase family member 6"/>
    <property type="match status" value="1"/>
</dbReference>
<gene>
    <name evidence="33" type="primary">ENPP6</name>
</gene>